<keyword evidence="3" id="KW-1185">Reference proteome</keyword>
<name>A0ABD1MIR5_9FABA</name>
<feature type="region of interest" description="Disordered" evidence="1">
    <location>
        <begin position="37"/>
        <end position="58"/>
    </location>
</feature>
<dbReference type="EMBL" id="JBGMDY010000005">
    <property type="protein sequence ID" value="KAL2335676.1"/>
    <property type="molecule type" value="Genomic_DNA"/>
</dbReference>
<accession>A0ABD1MIR5</accession>
<dbReference type="Proteomes" id="UP001603857">
    <property type="component" value="Unassembled WGS sequence"/>
</dbReference>
<proteinExistence type="predicted"/>
<feature type="compositionally biased region" description="Basic and acidic residues" evidence="1">
    <location>
        <begin position="44"/>
        <end position="53"/>
    </location>
</feature>
<gene>
    <name evidence="2" type="ORF">Fmac_016889</name>
</gene>
<sequence length="71" mass="7830">MNWNCAMGFGVGAGSPMCPSFKLVKSSQVEDANDIQNVPTSVGDETRVEEKRPTTSGCSRWKKTKINFPYD</sequence>
<reference evidence="2 3" key="1">
    <citation type="submission" date="2024-08" db="EMBL/GenBank/DDBJ databases">
        <title>Insights into the chromosomal genome structure of Flemingia macrophylla.</title>
        <authorList>
            <person name="Ding Y."/>
            <person name="Zhao Y."/>
            <person name="Bi W."/>
            <person name="Wu M."/>
            <person name="Zhao G."/>
            <person name="Gong Y."/>
            <person name="Li W."/>
            <person name="Zhang P."/>
        </authorList>
    </citation>
    <scope>NUCLEOTIDE SEQUENCE [LARGE SCALE GENOMIC DNA]</scope>
    <source>
        <strain evidence="2">DYQJB</strain>
        <tissue evidence="2">Leaf</tissue>
    </source>
</reference>
<evidence type="ECO:0000313" key="2">
    <source>
        <dbReference type="EMBL" id="KAL2335676.1"/>
    </source>
</evidence>
<dbReference type="AlphaFoldDB" id="A0ABD1MIR5"/>
<evidence type="ECO:0000256" key="1">
    <source>
        <dbReference type="SAM" id="MobiDB-lite"/>
    </source>
</evidence>
<organism evidence="2 3">
    <name type="scientific">Flemingia macrophylla</name>
    <dbReference type="NCBI Taxonomy" id="520843"/>
    <lineage>
        <taxon>Eukaryota</taxon>
        <taxon>Viridiplantae</taxon>
        <taxon>Streptophyta</taxon>
        <taxon>Embryophyta</taxon>
        <taxon>Tracheophyta</taxon>
        <taxon>Spermatophyta</taxon>
        <taxon>Magnoliopsida</taxon>
        <taxon>eudicotyledons</taxon>
        <taxon>Gunneridae</taxon>
        <taxon>Pentapetalae</taxon>
        <taxon>rosids</taxon>
        <taxon>fabids</taxon>
        <taxon>Fabales</taxon>
        <taxon>Fabaceae</taxon>
        <taxon>Papilionoideae</taxon>
        <taxon>50 kb inversion clade</taxon>
        <taxon>NPAAA clade</taxon>
        <taxon>indigoferoid/millettioid clade</taxon>
        <taxon>Phaseoleae</taxon>
        <taxon>Flemingia</taxon>
    </lineage>
</organism>
<protein>
    <submittedName>
        <fullName evidence="2">Uncharacterized protein</fullName>
    </submittedName>
</protein>
<evidence type="ECO:0000313" key="3">
    <source>
        <dbReference type="Proteomes" id="UP001603857"/>
    </source>
</evidence>
<comment type="caution">
    <text evidence="2">The sequence shown here is derived from an EMBL/GenBank/DDBJ whole genome shotgun (WGS) entry which is preliminary data.</text>
</comment>